<dbReference type="InterPro" id="IPR008927">
    <property type="entry name" value="6-PGluconate_DH-like_C_sf"/>
</dbReference>
<dbReference type="Proteomes" id="UP001152888">
    <property type="component" value="Unassembled WGS sequence"/>
</dbReference>
<feature type="domain" description="3-hydroxyacyl-CoA dehydrogenase C-terminal" evidence="2">
    <location>
        <begin position="17"/>
        <end position="86"/>
    </location>
</feature>
<evidence type="ECO:0000313" key="4">
    <source>
        <dbReference type="Proteomes" id="UP001152888"/>
    </source>
</evidence>
<dbReference type="GO" id="GO:0050104">
    <property type="term" value="F:L-gulonate 3-dehydrogenase activity"/>
    <property type="evidence" value="ECO:0007669"/>
    <property type="project" value="TreeGrafter"/>
</dbReference>
<dbReference type="EMBL" id="CAKOFQ010007202">
    <property type="protein sequence ID" value="CAH1994531.1"/>
    <property type="molecule type" value="Genomic_DNA"/>
</dbReference>
<accession>A0A9P0LN11</accession>
<dbReference type="Gene3D" id="1.10.1040.10">
    <property type="entry name" value="N-(1-d-carboxylethyl)-l-norvaline Dehydrogenase, domain 2"/>
    <property type="match status" value="1"/>
</dbReference>
<sequence>MEEVGQTPVSLSKEVPGFIVNRIQYAILNETWNLITDGVLTVNDIDKVMSEGLGMRYAFLGMLETTHLNAEGFVNYCERYANTIHAVSKDFKPLQKMEGQHVKEVAKQLEADVPLNKLQERRNWRDLCLTKLSQLKKEMEKLKK</sequence>
<evidence type="ECO:0000256" key="1">
    <source>
        <dbReference type="ARBA" id="ARBA00009463"/>
    </source>
</evidence>
<evidence type="ECO:0000313" key="3">
    <source>
        <dbReference type="EMBL" id="CAH1994531.1"/>
    </source>
</evidence>
<proteinExistence type="inferred from homology"/>
<dbReference type="PROSITE" id="PS00067">
    <property type="entry name" value="3HCDH"/>
    <property type="match status" value="1"/>
</dbReference>
<organism evidence="3 4">
    <name type="scientific">Acanthoscelides obtectus</name>
    <name type="common">Bean weevil</name>
    <name type="synonym">Bruchus obtectus</name>
    <dbReference type="NCBI Taxonomy" id="200917"/>
    <lineage>
        <taxon>Eukaryota</taxon>
        <taxon>Metazoa</taxon>
        <taxon>Ecdysozoa</taxon>
        <taxon>Arthropoda</taxon>
        <taxon>Hexapoda</taxon>
        <taxon>Insecta</taxon>
        <taxon>Pterygota</taxon>
        <taxon>Neoptera</taxon>
        <taxon>Endopterygota</taxon>
        <taxon>Coleoptera</taxon>
        <taxon>Polyphaga</taxon>
        <taxon>Cucujiformia</taxon>
        <taxon>Chrysomeloidea</taxon>
        <taxon>Chrysomelidae</taxon>
        <taxon>Bruchinae</taxon>
        <taxon>Bruchini</taxon>
        <taxon>Acanthoscelides</taxon>
    </lineage>
</organism>
<dbReference type="InterPro" id="IPR013328">
    <property type="entry name" value="6PGD_dom2"/>
</dbReference>
<dbReference type="AlphaFoldDB" id="A0A9P0LN11"/>
<dbReference type="Pfam" id="PF00725">
    <property type="entry name" value="3HCDH"/>
    <property type="match status" value="1"/>
</dbReference>
<dbReference type="PANTHER" id="PTHR48075:SF1">
    <property type="entry name" value="LAMBDA-CRYSTALLIN HOMOLOG"/>
    <property type="match status" value="1"/>
</dbReference>
<reference evidence="3" key="1">
    <citation type="submission" date="2022-03" db="EMBL/GenBank/DDBJ databases">
        <authorList>
            <person name="Sayadi A."/>
        </authorList>
    </citation>
    <scope>NUCLEOTIDE SEQUENCE</scope>
</reference>
<comment type="caution">
    <text evidence="3">The sequence shown here is derived from an EMBL/GenBank/DDBJ whole genome shotgun (WGS) entry which is preliminary data.</text>
</comment>
<dbReference type="InterPro" id="IPR006108">
    <property type="entry name" value="3HC_DH_C"/>
</dbReference>
<dbReference type="OrthoDB" id="2021159at2759"/>
<protein>
    <recommendedName>
        <fullName evidence="2">3-hydroxyacyl-CoA dehydrogenase C-terminal domain-containing protein</fullName>
    </recommendedName>
</protein>
<evidence type="ECO:0000259" key="2">
    <source>
        <dbReference type="Pfam" id="PF00725"/>
    </source>
</evidence>
<dbReference type="GO" id="GO:0006631">
    <property type="term" value="P:fatty acid metabolic process"/>
    <property type="evidence" value="ECO:0007669"/>
    <property type="project" value="InterPro"/>
</dbReference>
<keyword evidence="4" id="KW-1185">Reference proteome</keyword>
<name>A0A9P0LN11_ACAOB</name>
<gene>
    <name evidence="3" type="ORF">ACAOBT_LOCUS22173</name>
</gene>
<comment type="similarity">
    <text evidence="1">Belongs to the 3-hydroxyacyl-CoA dehydrogenase family.</text>
</comment>
<dbReference type="InterPro" id="IPR006180">
    <property type="entry name" value="3-OHacyl-CoA_DH_CS"/>
</dbReference>
<dbReference type="PANTHER" id="PTHR48075">
    <property type="entry name" value="3-HYDROXYACYL-COA DEHYDROGENASE FAMILY PROTEIN"/>
    <property type="match status" value="1"/>
</dbReference>
<dbReference type="SUPFAM" id="SSF48179">
    <property type="entry name" value="6-phosphogluconate dehydrogenase C-terminal domain-like"/>
    <property type="match status" value="1"/>
</dbReference>